<evidence type="ECO:0000313" key="1">
    <source>
        <dbReference type="EMBL" id="XFO73417.1"/>
    </source>
</evidence>
<protein>
    <recommendedName>
        <fullName evidence="3">Transposase</fullName>
    </recommendedName>
</protein>
<dbReference type="EMBL" id="CP155571">
    <property type="protein sequence ID" value="XFO73417.1"/>
    <property type="molecule type" value="Genomic_DNA"/>
</dbReference>
<dbReference type="Proteomes" id="UP000216052">
    <property type="component" value="Chromosome"/>
</dbReference>
<dbReference type="RefSeq" id="WP_093797761.1">
    <property type="nucleotide sequence ID" value="NZ_CP155571.1"/>
</dbReference>
<organism evidence="1 2">
    <name type="scientific">Sporomusa acidovorans (strain ATCC 49682 / DSM 3132 / Mol)</name>
    <dbReference type="NCBI Taxonomy" id="1123286"/>
    <lineage>
        <taxon>Bacteria</taxon>
        <taxon>Bacillati</taxon>
        <taxon>Bacillota</taxon>
        <taxon>Negativicutes</taxon>
        <taxon>Selenomonadales</taxon>
        <taxon>Sporomusaceae</taxon>
        <taxon>Sporomusa</taxon>
    </lineage>
</organism>
<accession>A0ABZ3J4V9</accession>
<proteinExistence type="predicted"/>
<sequence>MESKRLAVAMPERMHRELAKFAALLPAKPLKSGRTREYSLEDALLLAAMIYIDDYLYRQRQNVPWAAFPLPLPFRGRGQGWVHKPCQPGKRISTGCSFLTNN</sequence>
<evidence type="ECO:0008006" key="3">
    <source>
        <dbReference type="Google" id="ProtNLM"/>
    </source>
</evidence>
<gene>
    <name evidence="1" type="ORF">SPACI_035030</name>
</gene>
<keyword evidence="2" id="KW-1185">Reference proteome</keyword>
<reference evidence="1" key="1">
    <citation type="submission" date="2024-05" db="EMBL/GenBank/DDBJ databases">
        <title>Isolation and characterization of Sporomusa carbonis sp. nov., a carboxydotrophic hydrogenogen in the genus of Sporomusa isolated from a charcoal burning pile.</title>
        <authorList>
            <person name="Boeer T."/>
            <person name="Rosenbaum F."/>
            <person name="Eysell L."/>
            <person name="Mueller V."/>
            <person name="Daniel R."/>
            <person name="Poehlein A."/>
        </authorList>
    </citation>
    <scope>NUCLEOTIDE SEQUENCE [LARGE SCALE GENOMIC DNA]</scope>
    <source>
        <strain evidence="1">DSM 3132</strain>
    </source>
</reference>
<name>A0ABZ3J4V9_SPOA4</name>
<evidence type="ECO:0000313" key="2">
    <source>
        <dbReference type="Proteomes" id="UP000216052"/>
    </source>
</evidence>